<dbReference type="Gene3D" id="3.80.10.10">
    <property type="entry name" value="Ribonuclease Inhibitor"/>
    <property type="match status" value="1"/>
</dbReference>
<sequence length="537" mass="60861">MAAPVRTVLRNAKSTHNNKAPTATEPPAPDDALSVLPVEILEMILGTVGDTKIYIDGWSCSQKLRSHMRYKGQQRKFSTRLDPDAVPPCVDYGIILRYLEEVLKNLKNLEIVETTELTESMSHSLLAQRNLKALRLYPKSELEDEATTSLVKIKNLQHLSIVDNWGYLIASSESIVQSMLLNSMSTIQSLDIRTFKSNCDFLADWKEKIKARDPDALKQPHDFTVLKSLALSGMKFAGPYAERIMPNLTRAFDFLALRELSVSSLNESRTTFFNYLEALFSSVDRREICLRSLSLQMHGNYYGQDYLETELQLECVYRFIASFDTLVSLQLDEYNKYWGVVETYPGLSTSLQQAILKHRDLETLRFHYDPMGDSGRIIPYVPAITVALLTESLPQLRVLEFPPQETNFHEMAQALSQAKNLKSLTCTPYPSLHDRSQGDTSFTLAKTILEGFLTNTRIIGEFVWEDHYNLTQLAIGWRCNFKVGSALKPGGYFQPAPVTISKGGSTVMCLRLAQESEPDMYLNPDTDWVDKVAKFML</sequence>
<evidence type="ECO:0008006" key="4">
    <source>
        <dbReference type="Google" id="ProtNLM"/>
    </source>
</evidence>
<comment type="caution">
    <text evidence="2">The sequence shown here is derived from an EMBL/GenBank/DDBJ whole genome shotgun (WGS) entry which is preliminary data.</text>
</comment>
<dbReference type="InterPro" id="IPR032675">
    <property type="entry name" value="LRR_dom_sf"/>
</dbReference>
<protein>
    <recommendedName>
        <fullName evidence="4">F-box domain-containing protein</fullName>
    </recommendedName>
</protein>
<proteinExistence type="predicted"/>
<dbReference type="AlphaFoldDB" id="A0A9W8VBX8"/>
<feature type="region of interest" description="Disordered" evidence="1">
    <location>
        <begin position="1"/>
        <end position="31"/>
    </location>
</feature>
<organism evidence="2 3">
    <name type="scientific">Fusarium torreyae</name>
    <dbReference type="NCBI Taxonomy" id="1237075"/>
    <lineage>
        <taxon>Eukaryota</taxon>
        <taxon>Fungi</taxon>
        <taxon>Dikarya</taxon>
        <taxon>Ascomycota</taxon>
        <taxon>Pezizomycotina</taxon>
        <taxon>Sordariomycetes</taxon>
        <taxon>Hypocreomycetidae</taxon>
        <taxon>Hypocreales</taxon>
        <taxon>Nectriaceae</taxon>
        <taxon>Fusarium</taxon>
    </lineage>
</organism>
<reference evidence="2" key="1">
    <citation type="submission" date="2022-09" db="EMBL/GenBank/DDBJ databases">
        <title>Fusarium specimens isolated from Avocado Roots.</title>
        <authorList>
            <person name="Stajich J."/>
            <person name="Roper C."/>
            <person name="Heimlech-Rivalta G."/>
        </authorList>
    </citation>
    <scope>NUCLEOTIDE SEQUENCE</scope>
    <source>
        <strain evidence="2">CF00136</strain>
    </source>
</reference>
<keyword evidence="3" id="KW-1185">Reference proteome</keyword>
<dbReference type="EMBL" id="JAOQAZ010000019">
    <property type="protein sequence ID" value="KAJ4256042.1"/>
    <property type="molecule type" value="Genomic_DNA"/>
</dbReference>
<accession>A0A9W8VBX8</accession>
<evidence type="ECO:0000313" key="3">
    <source>
        <dbReference type="Proteomes" id="UP001152049"/>
    </source>
</evidence>
<name>A0A9W8VBX8_9HYPO</name>
<dbReference type="SUPFAM" id="SSF52047">
    <property type="entry name" value="RNI-like"/>
    <property type="match status" value="1"/>
</dbReference>
<dbReference type="Proteomes" id="UP001152049">
    <property type="component" value="Unassembled WGS sequence"/>
</dbReference>
<evidence type="ECO:0000313" key="2">
    <source>
        <dbReference type="EMBL" id="KAJ4256042.1"/>
    </source>
</evidence>
<dbReference type="OrthoDB" id="5311681at2759"/>
<gene>
    <name evidence="2" type="ORF">NW762_009116</name>
</gene>
<evidence type="ECO:0000256" key="1">
    <source>
        <dbReference type="SAM" id="MobiDB-lite"/>
    </source>
</evidence>